<evidence type="ECO:0000313" key="3">
    <source>
        <dbReference type="EMBL" id="EHR63454.1"/>
    </source>
</evidence>
<gene>
    <name evidence="3" type="ORF">SaccyDRAFT_4647</name>
</gene>
<dbReference type="Pfam" id="PF03235">
    <property type="entry name" value="GmrSD_N"/>
    <property type="match status" value="1"/>
</dbReference>
<reference evidence="3 4" key="1">
    <citation type="submission" date="2011-11" db="EMBL/GenBank/DDBJ databases">
        <title>The Noncontiguous Finished sequence of Saccharomonospora cyanea NA-134.</title>
        <authorList>
            <consortium name="US DOE Joint Genome Institute"/>
            <person name="Lucas S."/>
            <person name="Han J."/>
            <person name="Lapidus A."/>
            <person name="Cheng J.-F."/>
            <person name="Goodwin L."/>
            <person name="Pitluck S."/>
            <person name="Peters L."/>
            <person name="Ovchinnikova G."/>
            <person name="Lu M."/>
            <person name="Detter J.C."/>
            <person name="Han C."/>
            <person name="Tapia R."/>
            <person name="Land M."/>
            <person name="Hauser L."/>
            <person name="Kyrpides N."/>
            <person name="Ivanova N."/>
            <person name="Pagani I."/>
            <person name="Brambilla E.-M."/>
            <person name="Klenk H.-P."/>
            <person name="Woyke T."/>
        </authorList>
    </citation>
    <scope>NUCLEOTIDE SEQUENCE [LARGE SCALE GENOMIC DNA]</scope>
    <source>
        <strain evidence="3 4">NA-134</strain>
    </source>
</reference>
<evidence type="ECO:0008006" key="5">
    <source>
        <dbReference type="Google" id="ProtNLM"/>
    </source>
</evidence>
<evidence type="ECO:0000259" key="1">
    <source>
        <dbReference type="Pfam" id="PF03235"/>
    </source>
</evidence>
<dbReference type="InterPro" id="IPR004919">
    <property type="entry name" value="GmrSD_N"/>
</dbReference>
<keyword evidence="4" id="KW-1185">Reference proteome</keyword>
<dbReference type="Proteomes" id="UP000002791">
    <property type="component" value="Chromosome"/>
</dbReference>
<dbReference type="HOGENOM" id="CLU_011736_2_2_11"/>
<sequence length="602" mass="68361">MKPATHTVQELFERDVRYIVPLYQRPYVWNEEEQWGPLWQDITALLHHQEDTGGLGNYAQWSHFLGAIVLDQEQTAPGRIPRFTVIDGQQRLTTLQLLVAAAAKAMTEVGADNDAEILRELISNNPRKAKGTDLLKVWPTNANREAFVAVMSADGPPPGRRDDPSNLIDEAFDYFTTQIGNYLRGGDDEDPDDRPVSERAEQLRITLCDLLKVVSITLEPGDNAQVIFETLNARGTPLLSLDLVKNAVFRLATNQSHDTDALYEHVWRPQLDDDYWRQKRRQGRLNRPTGELFLMHWLTMRLGNVIPATELFATFNKRVLTGGVDAKALINELCSDAAVMRSFDEFPAESPEGRFFARLTLLDAGTVLPIVLLLFRSPEVSTHRRRRALHMLESWLARRALMRMTAKNYNRLIPTLVGKLKENLEHADDALHAGLAGSAAMVSRWPDDEELRDFLMTRDVYGTVSQPRIVMALAAVEESLRAEKSEHLPSDRKLTLEHLLPQDWKTHWPLPDSASPSGEDARAARLHRLGNLTIVTHPLNAAMSNSDWKTKRAALNQHSVLLLNSRLSRREEWNEEAIDERGEWLAQRLIDIWPGPDAPEWK</sequence>
<evidence type="ECO:0000313" key="4">
    <source>
        <dbReference type="Proteomes" id="UP000002791"/>
    </source>
</evidence>
<evidence type="ECO:0000259" key="2">
    <source>
        <dbReference type="Pfam" id="PF07510"/>
    </source>
</evidence>
<protein>
    <recommendedName>
        <fullName evidence="5">DUF262 domain-containing protein</fullName>
    </recommendedName>
</protein>
<organism evidence="3 4">
    <name type="scientific">Saccharomonospora cyanea NA-134</name>
    <dbReference type="NCBI Taxonomy" id="882082"/>
    <lineage>
        <taxon>Bacteria</taxon>
        <taxon>Bacillati</taxon>
        <taxon>Actinomycetota</taxon>
        <taxon>Actinomycetes</taxon>
        <taxon>Pseudonocardiales</taxon>
        <taxon>Pseudonocardiaceae</taxon>
        <taxon>Saccharomonospora</taxon>
    </lineage>
</organism>
<dbReference type="Pfam" id="PF07510">
    <property type="entry name" value="GmrSD_C"/>
    <property type="match status" value="1"/>
</dbReference>
<feature type="domain" description="GmrSD restriction endonucleases N-terminal" evidence="1">
    <location>
        <begin position="9"/>
        <end position="249"/>
    </location>
</feature>
<dbReference type="InterPro" id="IPR011089">
    <property type="entry name" value="GmrSD_C"/>
</dbReference>
<dbReference type="STRING" id="882082.SaccyDRAFT_4647"/>
<proteinExistence type="predicted"/>
<name>H5XD23_9PSEU</name>
<feature type="domain" description="GmrSD restriction endonucleases C-terminal" evidence="2">
    <location>
        <begin position="445"/>
        <end position="587"/>
    </location>
</feature>
<dbReference type="OrthoDB" id="9798761at2"/>
<dbReference type="EMBL" id="CM001440">
    <property type="protein sequence ID" value="EHR63454.1"/>
    <property type="molecule type" value="Genomic_DNA"/>
</dbReference>
<dbReference type="eggNOG" id="COG1479">
    <property type="taxonomic scope" value="Bacteria"/>
</dbReference>
<dbReference type="RefSeq" id="WP_005459750.1">
    <property type="nucleotide sequence ID" value="NZ_CM001440.1"/>
</dbReference>
<dbReference type="AlphaFoldDB" id="H5XD23"/>
<accession>H5XD23</accession>
<dbReference type="PANTHER" id="PTHR35149">
    <property type="entry name" value="SLL5132 PROTEIN"/>
    <property type="match status" value="1"/>
</dbReference>
<dbReference type="PANTHER" id="PTHR35149:SF1">
    <property type="entry name" value="DUF5655 DOMAIN-CONTAINING PROTEIN"/>
    <property type="match status" value="1"/>
</dbReference>